<proteinExistence type="predicted"/>
<dbReference type="InParanoid" id="A0A5J5EFI2"/>
<reference evidence="2 3" key="1">
    <citation type="submission" date="2019-09" db="EMBL/GenBank/DDBJ databases">
        <title>Draft genome of the ectomycorrhizal ascomycete Sphaerosporella brunnea.</title>
        <authorList>
            <consortium name="DOE Joint Genome Institute"/>
            <person name="Benucci G.M."/>
            <person name="Marozzi G."/>
            <person name="Antonielli L."/>
            <person name="Sanchez S."/>
            <person name="Marco P."/>
            <person name="Wang X."/>
            <person name="Falini L.B."/>
            <person name="Barry K."/>
            <person name="Haridas S."/>
            <person name="Lipzen A."/>
            <person name="Labutti K."/>
            <person name="Grigoriev I.V."/>
            <person name="Murat C."/>
            <person name="Martin F."/>
            <person name="Albertini E."/>
            <person name="Donnini D."/>
            <person name="Bonito G."/>
        </authorList>
    </citation>
    <scope>NUCLEOTIDE SEQUENCE [LARGE SCALE GENOMIC DNA]</scope>
    <source>
        <strain evidence="2 3">Sb_GMNB300</strain>
    </source>
</reference>
<comment type="caution">
    <text evidence="2">The sequence shown here is derived from an EMBL/GenBank/DDBJ whole genome shotgun (WGS) entry which is preliminary data.</text>
</comment>
<feature type="region of interest" description="Disordered" evidence="1">
    <location>
        <begin position="164"/>
        <end position="186"/>
    </location>
</feature>
<name>A0A5J5EFI2_9PEZI</name>
<protein>
    <submittedName>
        <fullName evidence="2">Uncharacterized protein</fullName>
    </submittedName>
</protein>
<dbReference type="Proteomes" id="UP000326924">
    <property type="component" value="Unassembled WGS sequence"/>
</dbReference>
<dbReference type="EMBL" id="VXIS01000365">
    <property type="protein sequence ID" value="KAA8894100.1"/>
    <property type="molecule type" value="Genomic_DNA"/>
</dbReference>
<evidence type="ECO:0000313" key="2">
    <source>
        <dbReference type="EMBL" id="KAA8894100.1"/>
    </source>
</evidence>
<accession>A0A5J5EFI2</accession>
<organism evidence="2 3">
    <name type="scientific">Sphaerosporella brunnea</name>
    <dbReference type="NCBI Taxonomy" id="1250544"/>
    <lineage>
        <taxon>Eukaryota</taxon>
        <taxon>Fungi</taxon>
        <taxon>Dikarya</taxon>
        <taxon>Ascomycota</taxon>
        <taxon>Pezizomycotina</taxon>
        <taxon>Pezizomycetes</taxon>
        <taxon>Pezizales</taxon>
        <taxon>Pyronemataceae</taxon>
        <taxon>Sphaerosporella</taxon>
    </lineage>
</organism>
<evidence type="ECO:0000313" key="3">
    <source>
        <dbReference type="Proteomes" id="UP000326924"/>
    </source>
</evidence>
<sequence>MQALGPPGEGGKKLSDRLACHRGRSRLSRIYLPPTRASRSWCSDPAIRWPEEALQGGRDSLLRVMQPELVQPKGCKSCLCGFPHPASRRPEEALERGRDSLPAVLQPSRNWCSQRAANLAYVVFHTRPVDALEGGRDSLPAVLQPELVQPKGCKSCRCGFPHPASRRPGRREGLPPGGVAAGTGAAKGLQILPTGNVVNS</sequence>
<dbReference type="AlphaFoldDB" id="A0A5J5EFI2"/>
<keyword evidence="3" id="KW-1185">Reference proteome</keyword>
<evidence type="ECO:0000256" key="1">
    <source>
        <dbReference type="SAM" id="MobiDB-lite"/>
    </source>
</evidence>
<gene>
    <name evidence="2" type="ORF">FN846DRAFT_446382</name>
</gene>